<dbReference type="EC" id="6.3.4.15" evidence="6"/>
<comment type="similarity">
    <text evidence="6">Belongs to the biotin--protein ligase family.</text>
</comment>
<keyword evidence="6" id="KW-0678">Repressor</keyword>
<dbReference type="SUPFAM" id="SSF50037">
    <property type="entry name" value="C-terminal domain of transcriptional repressors"/>
    <property type="match status" value="1"/>
</dbReference>
<accession>A0ABV4AK55</accession>
<dbReference type="Proteomes" id="UP001562065">
    <property type="component" value="Unassembled WGS sequence"/>
</dbReference>
<evidence type="ECO:0000259" key="7">
    <source>
        <dbReference type="PROSITE" id="PS51733"/>
    </source>
</evidence>
<evidence type="ECO:0000313" key="9">
    <source>
        <dbReference type="Proteomes" id="UP001562065"/>
    </source>
</evidence>
<dbReference type="EMBL" id="JBGCUO010000007">
    <property type="protein sequence ID" value="MEY1663212.1"/>
    <property type="molecule type" value="Genomic_DNA"/>
</dbReference>
<evidence type="ECO:0000313" key="8">
    <source>
        <dbReference type="EMBL" id="MEY1663212.1"/>
    </source>
</evidence>
<protein>
    <recommendedName>
        <fullName evidence="6">Bifunctional ligase/repressor BirA</fullName>
    </recommendedName>
    <alternativeName>
        <fullName evidence="6">Biotin operon repressor</fullName>
    </alternativeName>
    <alternativeName>
        <fullName evidence="6">Biotin--[acetyl-CoA-carboxylase] ligase</fullName>
        <ecNumber evidence="6">6.3.4.15</ecNumber>
    </alternativeName>
    <alternativeName>
        <fullName evidence="6">Biotin--protein ligase</fullName>
    </alternativeName>
    <alternativeName>
        <fullName evidence="6">Biotin-[acetyl-CoA carboxylase] synthetase</fullName>
    </alternativeName>
</protein>
<feature type="DNA-binding region" description="H-T-H motif" evidence="6">
    <location>
        <begin position="23"/>
        <end position="42"/>
    </location>
</feature>
<keyword evidence="2 6" id="KW-0547">Nucleotide-binding</keyword>
<dbReference type="Pfam" id="PF02237">
    <property type="entry name" value="BPL_C"/>
    <property type="match status" value="1"/>
</dbReference>
<dbReference type="HAMAP" id="MF_00978">
    <property type="entry name" value="Bifunct_BirA"/>
    <property type="match status" value="1"/>
</dbReference>
<evidence type="ECO:0000256" key="5">
    <source>
        <dbReference type="ARBA" id="ARBA00047846"/>
    </source>
</evidence>
<dbReference type="PANTHER" id="PTHR12835">
    <property type="entry name" value="BIOTIN PROTEIN LIGASE"/>
    <property type="match status" value="1"/>
</dbReference>
<dbReference type="InterPro" id="IPR004408">
    <property type="entry name" value="Biotin_CoA_COase_ligase"/>
</dbReference>
<dbReference type="NCBIfam" id="NF008848">
    <property type="entry name" value="PRK11886.1-3"/>
    <property type="match status" value="1"/>
</dbReference>
<keyword evidence="3 6" id="KW-0067">ATP-binding</keyword>
<comment type="function">
    <text evidence="6">Acts both as a biotin--[acetyl-CoA-carboxylase] ligase and a biotin-operon repressor. In the presence of ATP, BirA activates biotin to form the BirA-biotinyl-5'-adenylate (BirA-bio-5'-AMP or holoBirA) complex. HoloBirA can either transfer the biotinyl moiety to the biotin carboxyl carrier protein (BCCP) subunit of acetyl-CoA carboxylase, or bind to the biotin operator site and inhibit transcription of the operon.</text>
</comment>
<keyword evidence="6" id="KW-0238">DNA-binding</keyword>
<dbReference type="InterPro" id="IPR008988">
    <property type="entry name" value="Transcriptional_repressor_C"/>
</dbReference>
<evidence type="ECO:0000256" key="1">
    <source>
        <dbReference type="ARBA" id="ARBA00022598"/>
    </source>
</evidence>
<name>A0ABV4AK55_9GAMM</name>
<evidence type="ECO:0000256" key="6">
    <source>
        <dbReference type="HAMAP-Rule" id="MF_00978"/>
    </source>
</evidence>
<feature type="binding site" evidence="6">
    <location>
        <position position="186"/>
    </location>
    <ligand>
        <name>biotin</name>
        <dbReference type="ChEBI" id="CHEBI:57586"/>
    </ligand>
</feature>
<keyword evidence="6" id="KW-0805">Transcription regulation</keyword>
<dbReference type="Gene3D" id="1.10.10.10">
    <property type="entry name" value="Winged helix-like DNA-binding domain superfamily/Winged helix DNA-binding domain"/>
    <property type="match status" value="1"/>
</dbReference>
<dbReference type="PANTHER" id="PTHR12835:SF5">
    <property type="entry name" value="BIOTIN--PROTEIN LIGASE"/>
    <property type="match status" value="1"/>
</dbReference>
<dbReference type="CDD" id="cd16442">
    <property type="entry name" value="BPL"/>
    <property type="match status" value="1"/>
</dbReference>
<dbReference type="InterPro" id="IPR045864">
    <property type="entry name" value="aa-tRNA-synth_II/BPL/LPL"/>
</dbReference>
<dbReference type="RefSeq" id="WP_369456484.1">
    <property type="nucleotide sequence ID" value="NZ_JBGCUO010000007.1"/>
</dbReference>
<keyword evidence="1 6" id="KW-0436">Ligase</keyword>
<evidence type="ECO:0000256" key="2">
    <source>
        <dbReference type="ARBA" id="ARBA00022741"/>
    </source>
</evidence>
<sequence length="323" mass="33663">MTDLTEHDMAVIELLADGRFHSGEALGAALGISRAGVWKRLQKLEGVGLWPESVRGKGYRIAGGLSLLRETAIAAQSPALPPIAVRNSTGSTNQDALDQLQQGRAAPFVLLAEYQSAGRGRRGRVWNSPFGACLYLTAAEPFEHGAAALEGLSLAVGVALADALTGLGVPEVGLKWPNDVYLGGRKAAGILIELAGDLLGDCVAVVGIGLNVRMPDAAMSNVAQPWTDLHAALGAEVDRNLLAARILAALQGAFVRFRDGGFPAFAAAWAQYDVCAGRAVRVELGGRVLEGIAAGVDRSGALCVEIEGTRQLFHGGEVSLRIA</sequence>
<gene>
    <name evidence="6 8" type="primary">birA</name>
    <name evidence="8" type="ORF">AB5I84_13745</name>
</gene>
<feature type="domain" description="BPL/LPL catalytic" evidence="7">
    <location>
        <begin position="66"/>
        <end position="258"/>
    </location>
</feature>
<feature type="binding site" evidence="6">
    <location>
        <begin position="91"/>
        <end position="93"/>
    </location>
    <ligand>
        <name>biotin</name>
        <dbReference type="ChEBI" id="CHEBI:57586"/>
    </ligand>
</feature>
<dbReference type="Pfam" id="PF03099">
    <property type="entry name" value="BPL_LplA_LipB"/>
    <property type="match status" value="1"/>
</dbReference>
<dbReference type="SUPFAM" id="SSF46785">
    <property type="entry name" value="Winged helix' DNA-binding domain"/>
    <property type="match status" value="1"/>
</dbReference>
<keyword evidence="6" id="KW-0804">Transcription</keyword>
<feature type="binding site" evidence="6">
    <location>
        <begin position="119"/>
        <end position="121"/>
    </location>
    <ligand>
        <name>biotin</name>
        <dbReference type="ChEBI" id="CHEBI:57586"/>
    </ligand>
</feature>
<dbReference type="PROSITE" id="PS51733">
    <property type="entry name" value="BPL_LPL_CATALYTIC"/>
    <property type="match status" value="1"/>
</dbReference>
<evidence type="ECO:0000256" key="3">
    <source>
        <dbReference type="ARBA" id="ARBA00022840"/>
    </source>
</evidence>
<comment type="caution">
    <text evidence="8">The sequence shown here is derived from an EMBL/GenBank/DDBJ whole genome shotgun (WGS) entry which is preliminary data.</text>
</comment>
<dbReference type="SUPFAM" id="SSF55681">
    <property type="entry name" value="Class II aaRS and biotin synthetases"/>
    <property type="match status" value="1"/>
</dbReference>
<dbReference type="InterPro" id="IPR036388">
    <property type="entry name" value="WH-like_DNA-bd_sf"/>
</dbReference>
<dbReference type="Pfam" id="PF08279">
    <property type="entry name" value="HTH_11"/>
    <property type="match status" value="1"/>
</dbReference>
<dbReference type="NCBIfam" id="TIGR00121">
    <property type="entry name" value="birA_ligase"/>
    <property type="match status" value="1"/>
</dbReference>
<dbReference type="InterPro" id="IPR004143">
    <property type="entry name" value="BPL_LPL_catalytic"/>
</dbReference>
<keyword evidence="4 6" id="KW-0092">Biotin</keyword>
<reference evidence="8 9" key="1">
    <citation type="submission" date="2024-07" db="EMBL/GenBank/DDBJ databases">
        <authorList>
            <person name="Ren Q."/>
        </authorList>
    </citation>
    <scope>NUCLEOTIDE SEQUENCE [LARGE SCALE GENOMIC DNA]</scope>
    <source>
        <strain evidence="8 9">REN37</strain>
    </source>
</reference>
<organism evidence="8 9">
    <name type="scientific">Isoalcanivorax beigongshangi</name>
    <dbReference type="NCBI Taxonomy" id="3238810"/>
    <lineage>
        <taxon>Bacteria</taxon>
        <taxon>Pseudomonadati</taxon>
        <taxon>Pseudomonadota</taxon>
        <taxon>Gammaproteobacteria</taxon>
        <taxon>Oceanospirillales</taxon>
        <taxon>Alcanivoracaceae</taxon>
        <taxon>Isoalcanivorax</taxon>
    </lineage>
</organism>
<proteinExistence type="inferred from homology"/>
<dbReference type="InterPro" id="IPR019885">
    <property type="entry name" value="Tscrpt_reg_HTH_AsnC-type_CS"/>
</dbReference>
<dbReference type="Gene3D" id="3.30.930.10">
    <property type="entry name" value="Bira Bifunctional Protein, Domain 2"/>
    <property type="match status" value="1"/>
</dbReference>
<feature type="binding site" evidence="6">
    <location>
        <position position="115"/>
    </location>
    <ligand>
        <name>biotin</name>
        <dbReference type="ChEBI" id="CHEBI:57586"/>
    </ligand>
</feature>
<dbReference type="InterPro" id="IPR013196">
    <property type="entry name" value="HTH_11"/>
</dbReference>
<keyword evidence="9" id="KW-1185">Reference proteome</keyword>
<dbReference type="GO" id="GO:0004077">
    <property type="term" value="F:biotin--[biotin carboxyl-carrier protein] ligase activity"/>
    <property type="evidence" value="ECO:0007669"/>
    <property type="project" value="UniProtKB-EC"/>
</dbReference>
<evidence type="ECO:0000256" key="4">
    <source>
        <dbReference type="ARBA" id="ARBA00023267"/>
    </source>
</evidence>
<dbReference type="Gene3D" id="2.30.30.100">
    <property type="match status" value="1"/>
</dbReference>
<dbReference type="InterPro" id="IPR030855">
    <property type="entry name" value="Bifunct_BirA"/>
</dbReference>
<comment type="catalytic activity">
    <reaction evidence="5 6">
        <text>biotin + L-lysyl-[protein] + ATP = N(6)-biotinyl-L-lysyl-[protein] + AMP + diphosphate + H(+)</text>
        <dbReference type="Rhea" id="RHEA:11756"/>
        <dbReference type="Rhea" id="RHEA-COMP:9752"/>
        <dbReference type="Rhea" id="RHEA-COMP:10505"/>
        <dbReference type="ChEBI" id="CHEBI:15378"/>
        <dbReference type="ChEBI" id="CHEBI:29969"/>
        <dbReference type="ChEBI" id="CHEBI:30616"/>
        <dbReference type="ChEBI" id="CHEBI:33019"/>
        <dbReference type="ChEBI" id="CHEBI:57586"/>
        <dbReference type="ChEBI" id="CHEBI:83144"/>
        <dbReference type="ChEBI" id="CHEBI:456215"/>
        <dbReference type="EC" id="6.3.4.15"/>
    </reaction>
</comment>
<dbReference type="PROSITE" id="PS00519">
    <property type="entry name" value="HTH_ASNC_1"/>
    <property type="match status" value="1"/>
</dbReference>
<dbReference type="InterPro" id="IPR036390">
    <property type="entry name" value="WH_DNA-bd_sf"/>
</dbReference>
<dbReference type="InterPro" id="IPR003142">
    <property type="entry name" value="BPL_C"/>
</dbReference>